<gene>
    <name evidence="1" type="ORF">GO755_37790</name>
</gene>
<name>A0A7K1SQ13_9BACT</name>
<organism evidence="1 2">
    <name type="scientific">Spirosoma arboris</name>
    <dbReference type="NCBI Taxonomy" id="2682092"/>
    <lineage>
        <taxon>Bacteria</taxon>
        <taxon>Pseudomonadati</taxon>
        <taxon>Bacteroidota</taxon>
        <taxon>Cytophagia</taxon>
        <taxon>Cytophagales</taxon>
        <taxon>Cytophagaceae</taxon>
        <taxon>Spirosoma</taxon>
    </lineage>
</organism>
<protein>
    <submittedName>
        <fullName evidence="1">Uncharacterized protein</fullName>
    </submittedName>
</protein>
<evidence type="ECO:0000313" key="2">
    <source>
        <dbReference type="Proteomes" id="UP000436006"/>
    </source>
</evidence>
<dbReference type="Pfam" id="PF19856">
    <property type="entry name" value="DUF6331"/>
    <property type="match status" value="1"/>
</dbReference>
<dbReference type="Proteomes" id="UP000436006">
    <property type="component" value="Unassembled WGS sequence"/>
</dbReference>
<dbReference type="EMBL" id="WPIN01000027">
    <property type="protein sequence ID" value="MVM35830.1"/>
    <property type="molecule type" value="Genomic_DNA"/>
</dbReference>
<accession>A0A7K1SQ13</accession>
<comment type="caution">
    <text evidence="1">The sequence shown here is derived from an EMBL/GenBank/DDBJ whole genome shotgun (WGS) entry which is preliminary data.</text>
</comment>
<keyword evidence="2" id="KW-1185">Reference proteome</keyword>
<dbReference type="AlphaFoldDB" id="A0A7K1SQ13"/>
<evidence type="ECO:0000313" key="1">
    <source>
        <dbReference type="EMBL" id="MVM35830.1"/>
    </source>
</evidence>
<dbReference type="InterPro" id="IPR046294">
    <property type="entry name" value="DUF6331"/>
</dbReference>
<sequence length="138" mass="16412">MDQQESIWIGPDKYIKWIEFDPSNEPKIEIDSRGPLYELYNIKDPLSQLWSKTETQCAVDCCGINAHRFWPEDIKKATQYLDKLTLLEQLNEVKKRLLDSNEQVVVYYRLNQLFEKSTFLALINYLLKEIERNLNLPN</sequence>
<proteinExistence type="predicted"/>
<reference evidence="1 2" key="1">
    <citation type="submission" date="2019-12" db="EMBL/GenBank/DDBJ databases">
        <title>Spirosoma sp. HMF4905 genome sequencing and assembly.</title>
        <authorList>
            <person name="Kang H."/>
            <person name="Cha I."/>
            <person name="Kim H."/>
            <person name="Joh K."/>
        </authorList>
    </citation>
    <scope>NUCLEOTIDE SEQUENCE [LARGE SCALE GENOMIC DNA]</scope>
    <source>
        <strain evidence="1 2">HMF4905</strain>
    </source>
</reference>
<dbReference type="RefSeq" id="WP_157590631.1">
    <property type="nucleotide sequence ID" value="NZ_WPIN01000027.1"/>
</dbReference>